<keyword evidence="7" id="KW-0966">Cell projection</keyword>
<evidence type="ECO:0000256" key="7">
    <source>
        <dbReference type="ARBA" id="ARBA00023273"/>
    </source>
</evidence>
<dbReference type="PROSITE" id="PS51420">
    <property type="entry name" value="RHO"/>
    <property type="match status" value="1"/>
</dbReference>
<name>A0AAE0SNG3_9BIVA</name>
<proteinExistence type="inferred from homology"/>
<dbReference type="AlphaFoldDB" id="A0AAE0SNG3"/>
<evidence type="ECO:0000256" key="1">
    <source>
        <dbReference type="ARBA" id="ARBA00004230"/>
    </source>
</evidence>
<evidence type="ECO:0000256" key="6">
    <source>
        <dbReference type="ARBA" id="ARBA00023134"/>
    </source>
</evidence>
<accession>A0AAE0SNG3</accession>
<sequence>MPTVIRAKFIVVGDATVGKSSLCQVFHSDGSFFNKAYTMTTGVEMVTKQINIPDTKDSVEIYLYDSAGKEIFADHISKFWDHPSGVIVVYDVATEATFSNCQKWLDRVRQTEPNLHIPGVLIANKVDLDQRRRVSPKTGKDFASSHGLAYFECSAKEMQGVDAPFYFLANEFYKLYQERIETLKSLS</sequence>
<evidence type="ECO:0000256" key="5">
    <source>
        <dbReference type="ARBA" id="ARBA00023069"/>
    </source>
</evidence>
<comment type="caution">
    <text evidence="8">The sequence shown here is derived from an EMBL/GenBank/DDBJ whole genome shotgun (WGS) entry which is preliminary data.</text>
</comment>
<dbReference type="Proteomes" id="UP001195483">
    <property type="component" value="Unassembled WGS sequence"/>
</dbReference>
<dbReference type="GO" id="GO:0003924">
    <property type="term" value="F:GTPase activity"/>
    <property type="evidence" value="ECO:0007669"/>
    <property type="project" value="InterPro"/>
</dbReference>
<dbReference type="GO" id="GO:0031514">
    <property type="term" value="C:motile cilium"/>
    <property type="evidence" value="ECO:0007669"/>
    <property type="project" value="UniProtKB-SubCell"/>
</dbReference>
<keyword evidence="3" id="KW-0547">Nucleotide-binding</keyword>
<reference evidence="8" key="2">
    <citation type="journal article" date="2021" name="Genome Biol. Evol.">
        <title>Developing a high-quality reference genome for a parasitic bivalve with doubly uniparental inheritance (Bivalvia: Unionida).</title>
        <authorList>
            <person name="Smith C.H."/>
        </authorList>
    </citation>
    <scope>NUCLEOTIDE SEQUENCE</scope>
    <source>
        <strain evidence="8">CHS0354</strain>
        <tissue evidence="8">Mantle</tissue>
    </source>
</reference>
<evidence type="ECO:0000256" key="4">
    <source>
        <dbReference type="ARBA" id="ARBA00022846"/>
    </source>
</evidence>
<reference evidence="8" key="1">
    <citation type="journal article" date="2021" name="Genome Biol. Evol.">
        <title>A High-Quality Reference Genome for a Parasitic Bivalve with Doubly Uniparental Inheritance (Bivalvia: Unionida).</title>
        <authorList>
            <person name="Smith C.H."/>
        </authorList>
    </citation>
    <scope>NUCLEOTIDE SEQUENCE</scope>
    <source>
        <strain evidence="8">CHS0354</strain>
    </source>
</reference>
<organism evidence="8 9">
    <name type="scientific">Potamilus streckersoni</name>
    <dbReference type="NCBI Taxonomy" id="2493646"/>
    <lineage>
        <taxon>Eukaryota</taxon>
        <taxon>Metazoa</taxon>
        <taxon>Spiralia</taxon>
        <taxon>Lophotrochozoa</taxon>
        <taxon>Mollusca</taxon>
        <taxon>Bivalvia</taxon>
        <taxon>Autobranchia</taxon>
        <taxon>Heteroconchia</taxon>
        <taxon>Palaeoheterodonta</taxon>
        <taxon>Unionida</taxon>
        <taxon>Unionoidea</taxon>
        <taxon>Unionidae</taxon>
        <taxon>Ambleminae</taxon>
        <taxon>Lampsilini</taxon>
        <taxon>Potamilus</taxon>
    </lineage>
</organism>
<evidence type="ECO:0008006" key="10">
    <source>
        <dbReference type="Google" id="ProtNLM"/>
    </source>
</evidence>
<dbReference type="InterPro" id="IPR027417">
    <property type="entry name" value="P-loop_NTPase"/>
</dbReference>
<dbReference type="PROSITE" id="PS51421">
    <property type="entry name" value="RAS"/>
    <property type="match status" value="1"/>
</dbReference>
<gene>
    <name evidence="8" type="ORF">CHS0354_005948</name>
</gene>
<dbReference type="SMART" id="SM00174">
    <property type="entry name" value="RHO"/>
    <property type="match status" value="1"/>
</dbReference>
<keyword evidence="6" id="KW-0342">GTP-binding</keyword>
<dbReference type="InterPro" id="IPR050227">
    <property type="entry name" value="Rab"/>
</dbReference>
<dbReference type="SMART" id="SM00173">
    <property type="entry name" value="RAS"/>
    <property type="match status" value="1"/>
</dbReference>
<keyword evidence="9" id="KW-1185">Reference proteome</keyword>
<dbReference type="InterPro" id="IPR005225">
    <property type="entry name" value="Small_GTP-bd"/>
</dbReference>
<dbReference type="NCBIfam" id="TIGR00231">
    <property type="entry name" value="small_GTP"/>
    <property type="match status" value="1"/>
</dbReference>
<keyword evidence="4" id="KW-0282">Flagellum</keyword>
<evidence type="ECO:0000313" key="8">
    <source>
        <dbReference type="EMBL" id="KAK3594874.1"/>
    </source>
</evidence>
<keyword evidence="5" id="KW-0969">Cilium</keyword>
<dbReference type="InterPro" id="IPR001806">
    <property type="entry name" value="Small_GTPase"/>
</dbReference>
<reference evidence="8" key="3">
    <citation type="submission" date="2023-05" db="EMBL/GenBank/DDBJ databases">
        <authorList>
            <person name="Smith C.H."/>
        </authorList>
    </citation>
    <scope>NUCLEOTIDE SEQUENCE</scope>
    <source>
        <strain evidence="8">CHS0354</strain>
        <tissue evidence="8">Mantle</tissue>
    </source>
</reference>
<comment type="subcellular location">
    <subcellularLocation>
        <location evidence="1">Cell projection</location>
        <location evidence="1">Cilium</location>
        <location evidence="1">Flagellum</location>
    </subcellularLocation>
</comment>
<dbReference type="GO" id="GO:0005525">
    <property type="term" value="F:GTP binding"/>
    <property type="evidence" value="ECO:0007669"/>
    <property type="project" value="UniProtKB-KW"/>
</dbReference>
<dbReference type="Gene3D" id="3.40.50.300">
    <property type="entry name" value="P-loop containing nucleotide triphosphate hydrolases"/>
    <property type="match status" value="1"/>
</dbReference>
<dbReference type="FunFam" id="3.40.50.300:FF:001684">
    <property type="entry name" value="Intraflagellar transport 27 homolog (Chlamydomonas)"/>
    <property type="match status" value="1"/>
</dbReference>
<evidence type="ECO:0000256" key="3">
    <source>
        <dbReference type="ARBA" id="ARBA00022741"/>
    </source>
</evidence>
<dbReference type="SMART" id="SM00175">
    <property type="entry name" value="RAB"/>
    <property type="match status" value="1"/>
</dbReference>
<comment type="similarity">
    <text evidence="2">Belongs to the small GTPase superfamily. Rab family.</text>
</comment>
<dbReference type="SUPFAM" id="SSF52540">
    <property type="entry name" value="P-loop containing nucleoside triphosphate hydrolases"/>
    <property type="match status" value="1"/>
</dbReference>
<evidence type="ECO:0000256" key="2">
    <source>
        <dbReference type="ARBA" id="ARBA00006270"/>
    </source>
</evidence>
<dbReference type="PANTHER" id="PTHR47977">
    <property type="entry name" value="RAS-RELATED PROTEIN RAB"/>
    <property type="match status" value="1"/>
</dbReference>
<dbReference type="PROSITE" id="PS51419">
    <property type="entry name" value="RAB"/>
    <property type="match status" value="1"/>
</dbReference>
<dbReference type="PRINTS" id="PR00449">
    <property type="entry name" value="RASTRNSFRMNG"/>
</dbReference>
<protein>
    <recommendedName>
        <fullName evidence="10">Intraflagellar transport protein 27 homolog</fullName>
    </recommendedName>
</protein>
<dbReference type="EMBL" id="JAEAOA010000422">
    <property type="protein sequence ID" value="KAK3594874.1"/>
    <property type="molecule type" value="Genomic_DNA"/>
</dbReference>
<evidence type="ECO:0000313" key="9">
    <source>
        <dbReference type="Proteomes" id="UP001195483"/>
    </source>
</evidence>
<dbReference type="Pfam" id="PF00071">
    <property type="entry name" value="Ras"/>
    <property type="match status" value="1"/>
</dbReference>
<dbReference type="GO" id="GO:0030990">
    <property type="term" value="C:intraciliary transport particle"/>
    <property type="evidence" value="ECO:0007669"/>
    <property type="project" value="UniProtKB-ARBA"/>
</dbReference>